<dbReference type="KEGG" id="vg:54993691"/>
<proteinExistence type="predicted"/>
<accession>A0A2Z4Q9A4</accession>
<organism evidence="1 2">
    <name type="scientific">Microbacterium phage Zeta1847</name>
    <dbReference type="NCBI Taxonomy" id="2201444"/>
    <lineage>
        <taxon>Viruses</taxon>
        <taxon>Duplodnaviria</taxon>
        <taxon>Heunggongvirae</taxon>
        <taxon>Uroviricota</taxon>
        <taxon>Caudoviricetes</taxon>
        <taxon>Casidaviridae</taxon>
        <taxon>Zetavirus</taxon>
        <taxon>Zetavirus zeta1847</taxon>
    </lineage>
</organism>
<protein>
    <submittedName>
        <fullName evidence="1">Head-to-tail stopper</fullName>
    </submittedName>
</protein>
<dbReference type="RefSeq" id="YP_009803131.1">
    <property type="nucleotide sequence ID" value="NC_047992.1"/>
</dbReference>
<reference evidence="2" key="1">
    <citation type="submission" date="2018-04" db="EMBL/GenBank/DDBJ databases">
        <authorList>
            <person name="Go L.Y."/>
            <person name="Mitchell J.A."/>
        </authorList>
    </citation>
    <scope>NUCLEOTIDE SEQUENCE [LARGE SCALE GENOMIC DNA]</scope>
</reference>
<name>A0A2Z4Q9A4_9CAUD</name>
<gene>
    <name evidence="1" type="primary">8</name>
    <name evidence="1" type="ORF">SEA_ZETA1847_8</name>
</gene>
<evidence type="ECO:0000313" key="2">
    <source>
        <dbReference type="Proteomes" id="UP000251243"/>
    </source>
</evidence>
<dbReference type="Proteomes" id="UP000251243">
    <property type="component" value="Segment"/>
</dbReference>
<dbReference type="GeneID" id="54993691"/>
<sequence length="113" mass="12549">MLTTLRSPDLVHRLRPGTRVDGVGDTVRDWRTPERVRIPNATLEPVTSTATDGSVLIIESQRRLLIVGTFDLKATDRVEADGEVWRVDGVPAVRRGLITGTHTAVKLERIEAR</sequence>
<evidence type="ECO:0000313" key="1">
    <source>
        <dbReference type="EMBL" id="AWY06642.1"/>
    </source>
</evidence>
<keyword evidence="2" id="KW-1185">Reference proteome</keyword>
<dbReference type="EMBL" id="MH271320">
    <property type="protein sequence ID" value="AWY06642.1"/>
    <property type="molecule type" value="Genomic_DNA"/>
</dbReference>